<gene>
    <name evidence="11" type="primary">20217052</name>
    <name evidence="10" type="ORF">HELRODRAFT_90060</name>
</gene>
<protein>
    <recommendedName>
        <fullName evidence="9">V-type proton ATPase subunit</fullName>
    </recommendedName>
</protein>
<name>T1G7K5_HELRO</name>
<dbReference type="PIRSF" id="PIRSF038097">
    <property type="entry name" value="V-ATP_synth_e1/e2"/>
    <property type="match status" value="1"/>
</dbReference>
<dbReference type="GO" id="GO:0033179">
    <property type="term" value="C:proton-transporting V-type ATPase, V0 domain"/>
    <property type="evidence" value="ECO:0007669"/>
    <property type="project" value="UniProtKB-UniRule"/>
</dbReference>
<dbReference type="InParanoid" id="T1G7K5"/>
<keyword evidence="6 9" id="KW-1133">Transmembrane helix</keyword>
<reference evidence="10 12" key="2">
    <citation type="journal article" date="2013" name="Nature">
        <title>Insights into bilaterian evolution from three spiralian genomes.</title>
        <authorList>
            <person name="Simakov O."/>
            <person name="Marletaz F."/>
            <person name="Cho S.J."/>
            <person name="Edsinger-Gonzales E."/>
            <person name="Havlak P."/>
            <person name="Hellsten U."/>
            <person name="Kuo D.H."/>
            <person name="Larsson T."/>
            <person name="Lv J."/>
            <person name="Arendt D."/>
            <person name="Savage R."/>
            <person name="Osoegawa K."/>
            <person name="de Jong P."/>
            <person name="Grimwood J."/>
            <person name="Chapman J.A."/>
            <person name="Shapiro H."/>
            <person name="Aerts A."/>
            <person name="Otillar R.P."/>
            <person name="Terry A.Y."/>
            <person name="Boore J.L."/>
            <person name="Grigoriev I.V."/>
            <person name="Lindberg D.R."/>
            <person name="Seaver E.C."/>
            <person name="Weisblat D.A."/>
            <person name="Putnam N.H."/>
            <person name="Rokhsar D.S."/>
        </authorList>
    </citation>
    <scope>NUCLEOTIDE SEQUENCE</scope>
</reference>
<keyword evidence="12" id="KW-1185">Reference proteome</keyword>
<keyword evidence="3 9" id="KW-0813">Transport</keyword>
<evidence type="ECO:0000313" key="10">
    <source>
        <dbReference type="EMBL" id="ESN92057.1"/>
    </source>
</evidence>
<organism evidence="11 12">
    <name type="scientific">Helobdella robusta</name>
    <name type="common">Californian leech</name>
    <dbReference type="NCBI Taxonomy" id="6412"/>
    <lineage>
        <taxon>Eukaryota</taxon>
        <taxon>Metazoa</taxon>
        <taxon>Spiralia</taxon>
        <taxon>Lophotrochozoa</taxon>
        <taxon>Annelida</taxon>
        <taxon>Clitellata</taxon>
        <taxon>Hirudinea</taxon>
        <taxon>Rhynchobdellida</taxon>
        <taxon>Glossiphoniidae</taxon>
        <taxon>Helobdella</taxon>
    </lineage>
</organism>
<evidence type="ECO:0000256" key="8">
    <source>
        <dbReference type="ARBA" id="ARBA00023136"/>
    </source>
</evidence>
<evidence type="ECO:0000313" key="11">
    <source>
        <dbReference type="EnsemblMetazoa" id="HelroP90060"/>
    </source>
</evidence>
<dbReference type="OrthoDB" id="1508846at2759"/>
<dbReference type="EMBL" id="AMQM01007827">
    <property type="status" value="NOT_ANNOTATED_CDS"/>
    <property type="molecule type" value="Genomic_DNA"/>
</dbReference>
<feature type="transmembrane region" description="Helical" evidence="9">
    <location>
        <begin position="40"/>
        <end position="58"/>
    </location>
</feature>
<dbReference type="Proteomes" id="UP000015101">
    <property type="component" value="Unassembled WGS sequence"/>
</dbReference>
<keyword evidence="4 9" id="KW-0812">Transmembrane</keyword>
<dbReference type="KEGG" id="hro:HELRODRAFT_90060"/>
<accession>T1G7K5</accession>
<dbReference type="EMBL" id="KB097673">
    <property type="protein sequence ID" value="ESN92057.1"/>
    <property type="molecule type" value="Genomic_DNA"/>
</dbReference>
<dbReference type="PANTHER" id="PTHR12263:SF0">
    <property type="entry name" value="V-TYPE PROTON ATPASE SUBUNIT"/>
    <property type="match status" value="1"/>
</dbReference>
<dbReference type="STRING" id="6412.T1G7K5"/>
<dbReference type="GO" id="GO:0046961">
    <property type="term" value="F:proton-transporting ATPase activity, rotational mechanism"/>
    <property type="evidence" value="ECO:0007669"/>
    <property type="project" value="InterPro"/>
</dbReference>
<dbReference type="GO" id="GO:0055085">
    <property type="term" value="P:transmembrane transport"/>
    <property type="evidence" value="ECO:0000318"/>
    <property type="project" value="GO_Central"/>
</dbReference>
<comment type="subunit">
    <text evidence="9">V-ATPase is a heteromultimeric enzyme made up of two complexes: the ATP-hydrolytic V1 complex and the proton translocation V0 complex.</text>
</comment>
<evidence type="ECO:0000256" key="1">
    <source>
        <dbReference type="ARBA" id="ARBA00004127"/>
    </source>
</evidence>
<dbReference type="OMA" id="CCIMLTA"/>
<feature type="transmembrane region" description="Helical" evidence="9">
    <location>
        <begin position="6"/>
        <end position="28"/>
    </location>
</feature>
<evidence type="ECO:0000256" key="4">
    <source>
        <dbReference type="ARBA" id="ARBA00022692"/>
    </source>
</evidence>
<comment type="subcellular location">
    <subcellularLocation>
        <location evidence="1">Endomembrane system</location>
        <topology evidence="1">Multi-pass membrane protein</topology>
    </subcellularLocation>
    <subcellularLocation>
        <location evidence="9">Membrane</location>
        <topology evidence="9">Multi-pass membrane protein</topology>
    </subcellularLocation>
</comment>
<dbReference type="EnsemblMetazoa" id="HelroT90060">
    <property type="protein sequence ID" value="HelroP90060"/>
    <property type="gene ID" value="HelroG90060"/>
</dbReference>
<dbReference type="eggNOG" id="KOG3500">
    <property type="taxonomic scope" value="Eukaryota"/>
</dbReference>
<comment type="function">
    <text evidence="9">Subunit of the V0 complex of vacuolar(H+)-ATPase (V-ATPase), a multisubunit enzyme composed of a peripheral complex (V1) that hydrolyzes ATP and a membrane integral complex (V0) that translocates protons. V-ATPase is responsible for acidifying and maintaining the pH of intracellular compartments and in some cell types, is targeted to the plasma membrane, where it is responsible for acidifying the extracellular environment.</text>
</comment>
<dbReference type="InterPro" id="IPR017385">
    <property type="entry name" value="ATPase_V0-cplx_e1/e2_su_met"/>
</dbReference>
<dbReference type="AlphaFoldDB" id="T1G7K5"/>
<evidence type="ECO:0000256" key="3">
    <source>
        <dbReference type="ARBA" id="ARBA00022448"/>
    </source>
</evidence>
<evidence type="ECO:0000256" key="5">
    <source>
        <dbReference type="ARBA" id="ARBA00022781"/>
    </source>
</evidence>
<dbReference type="CTD" id="20217052"/>
<keyword evidence="5 9" id="KW-0375">Hydrogen ion transport</keyword>
<sequence length="87" mass="9819">MALPEIAIPFIVLSIIWGVVGLVAPWFIPKGPNRGIIQVMLVETAFVCYVFWLLTYLMQLNPLIGPQLSNETILIIGHEWGDKSWLI</sequence>
<dbReference type="InterPro" id="IPR008389">
    <property type="entry name" value="ATPase_V0-cplx_e1/e2_su"/>
</dbReference>
<reference evidence="12" key="1">
    <citation type="submission" date="2012-12" db="EMBL/GenBank/DDBJ databases">
        <authorList>
            <person name="Hellsten U."/>
            <person name="Grimwood J."/>
            <person name="Chapman J.A."/>
            <person name="Shapiro H."/>
            <person name="Aerts A."/>
            <person name="Otillar R.P."/>
            <person name="Terry A.Y."/>
            <person name="Boore J.L."/>
            <person name="Simakov O."/>
            <person name="Marletaz F."/>
            <person name="Cho S.-J."/>
            <person name="Edsinger-Gonzales E."/>
            <person name="Havlak P."/>
            <person name="Kuo D.-H."/>
            <person name="Larsson T."/>
            <person name="Lv J."/>
            <person name="Arendt D."/>
            <person name="Savage R."/>
            <person name="Osoegawa K."/>
            <person name="de Jong P."/>
            <person name="Lindberg D.R."/>
            <person name="Seaver E.C."/>
            <person name="Weisblat D.A."/>
            <person name="Putnam N.H."/>
            <person name="Grigoriev I.V."/>
            <person name="Rokhsar D.S."/>
        </authorList>
    </citation>
    <scope>NUCLEOTIDE SEQUENCE</scope>
</reference>
<dbReference type="GO" id="GO:0012505">
    <property type="term" value="C:endomembrane system"/>
    <property type="evidence" value="ECO:0007669"/>
    <property type="project" value="UniProtKB-SubCell"/>
</dbReference>
<dbReference type="Pfam" id="PF05493">
    <property type="entry name" value="ATP_synt_H"/>
    <property type="match status" value="1"/>
</dbReference>
<dbReference type="PANTHER" id="PTHR12263">
    <property type="entry name" value="VACUOLAR ATP SYNTHASE SUBUNIT H"/>
    <property type="match status" value="1"/>
</dbReference>
<dbReference type="FunCoup" id="T1G7K5">
    <property type="interactions" value="374"/>
</dbReference>
<dbReference type="HOGENOM" id="CLU_170555_0_0_1"/>
<evidence type="ECO:0000313" key="12">
    <source>
        <dbReference type="Proteomes" id="UP000015101"/>
    </source>
</evidence>
<evidence type="ECO:0000256" key="6">
    <source>
        <dbReference type="ARBA" id="ARBA00022989"/>
    </source>
</evidence>
<keyword evidence="8 9" id="KW-0472">Membrane</keyword>
<reference evidence="11" key="3">
    <citation type="submission" date="2015-06" db="UniProtKB">
        <authorList>
            <consortium name="EnsemblMetazoa"/>
        </authorList>
    </citation>
    <scope>IDENTIFICATION</scope>
</reference>
<evidence type="ECO:0000256" key="2">
    <source>
        <dbReference type="ARBA" id="ARBA00008328"/>
    </source>
</evidence>
<evidence type="ECO:0000256" key="7">
    <source>
        <dbReference type="ARBA" id="ARBA00023065"/>
    </source>
</evidence>
<dbReference type="RefSeq" id="XP_009029825.1">
    <property type="nucleotide sequence ID" value="XM_009031577.1"/>
</dbReference>
<keyword evidence="7 9" id="KW-0406">Ion transport</keyword>
<proteinExistence type="inferred from homology"/>
<evidence type="ECO:0000256" key="9">
    <source>
        <dbReference type="PIRNR" id="PIRNR038097"/>
    </source>
</evidence>
<dbReference type="GeneID" id="20217052"/>
<comment type="similarity">
    <text evidence="2 9">Belongs to the V-ATPase e1/e2 subunit family.</text>
</comment>